<proteinExistence type="predicted"/>
<dbReference type="Gene3D" id="2.40.10.230">
    <property type="entry name" value="Probable tRNA pseudouridine synthase domain"/>
    <property type="match status" value="1"/>
</dbReference>
<dbReference type="AlphaFoldDB" id="A0A6V7HDS2"/>
<comment type="caution">
    <text evidence="1">The sequence shown here is derived from an EMBL/GenBank/DDBJ whole genome shotgun (WGS) entry which is preliminary data.</text>
</comment>
<evidence type="ECO:0000313" key="2">
    <source>
        <dbReference type="Proteomes" id="UP000752696"/>
    </source>
</evidence>
<dbReference type="OrthoDB" id="21550at2759"/>
<accession>A0A6V7HDS2</accession>
<name>A0A6V7HDS2_9HYME</name>
<feature type="non-terminal residue" evidence="1">
    <location>
        <position position="1"/>
    </location>
</feature>
<keyword evidence="2" id="KW-1185">Reference proteome</keyword>
<sequence length="161" mass="18240">KKYTEDNIMERVVSNTFCLNGKSKGENTCASVSYISTMFGDMLSLKDKSKLPNQMNKYFERLSIESCLEHNQENNKHLAGEIKNIIKTLYIPLAVVKPCSLNTLLYIGTPLFLNCTNFYDNESRYTLLGYIDDIFGSVGEPMYSVSIKLNPTIDILNINAK</sequence>
<protein>
    <submittedName>
        <fullName evidence="1">Uncharacterized protein</fullName>
    </submittedName>
</protein>
<dbReference type="Proteomes" id="UP000752696">
    <property type="component" value="Unassembled WGS sequence"/>
</dbReference>
<organism evidence="1 2">
    <name type="scientific">Heterotrigona itama</name>
    <dbReference type="NCBI Taxonomy" id="395501"/>
    <lineage>
        <taxon>Eukaryota</taxon>
        <taxon>Metazoa</taxon>
        <taxon>Ecdysozoa</taxon>
        <taxon>Arthropoda</taxon>
        <taxon>Hexapoda</taxon>
        <taxon>Insecta</taxon>
        <taxon>Pterygota</taxon>
        <taxon>Neoptera</taxon>
        <taxon>Endopterygota</taxon>
        <taxon>Hymenoptera</taxon>
        <taxon>Apocrita</taxon>
        <taxon>Aculeata</taxon>
        <taxon>Apoidea</taxon>
        <taxon>Anthophila</taxon>
        <taxon>Apidae</taxon>
        <taxon>Heterotrigona</taxon>
    </lineage>
</organism>
<dbReference type="InterPro" id="IPR038664">
    <property type="entry name" value="Gar1/Naf1_Cbf5-bd_sf"/>
</dbReference>
<evidence type="ECO:0000313" key="1">
    <source>
        <dbReference type="EMBL" id="CAD1476606.1"/>
    </source>
</evidence>
<dbReference type="EMBL" id="CAJDYZ010009479">
    <property type="protein sequence ID" value="CAD1476606.1"/>
    <property type="molecule type" value="Genomic_DNA"/>
</dbReference>
<reference evidence="1" key="1">
    <citation type="submission" date="2020-07" db="EMBL/GenBank/DDBJ databases">
        <authorList>
            <person name="Nazaruddin N."/>
        </authorList>
    </citation>
    <scope>NUCLEOTIDE SEQUENCE</scope>
</reference>
<gene>
    <name evidence="1" type="ORF">MHI_LOCUS657476</name>
</gene>
<feature type="non-terminal residue" evidence="1">
    <location>
        <position position="161"/>
    </location>
</feature>